<dbReference type="EMBL" id="JAUONL010000020">
    <property type="protein sequence ID" value="MDO6359596.1"/>
    <property type="molecule type" value="Genomic_DNA"/>
</dbReference>
<dbReference type="EMBL" id="QRUO01000032">
    <property type="protein sequence ID" value="RGR66262.1"/>
    <property type="molecule type" value="Genomic_DNA"/>
</dbReference>
<dbReference type="Proteomes" id="UP000368418">
    <property type="component" value="Unassembled WGS sequence"/>
</dbReference>
<reference evidence="13 14" key="2">
    <citation type="submission" date="2018-08" db="EMBL/GenBank/DDBJ databases">
        <title>A genome reference for cultivated species of the human gut microbiota.</title>
        <authorList>
            <person name="Zou Y."/>
            <person name="Xue W."/>
            <person name="Luo G."/>
        </authorList>
    </citation>
    <scope>NUCLEOTIDE SEQUENCE [LARGE SCALE GENOMIC DNA]</scope>
    <source>
        <strain evidence="7 14">AF24-29LB</strain>
        <strain evidence="10 13">AM16-49B</strain>
        <strain evidence="9 16">AM31-16AC</strain>
        <strain evidence="8 15">OF02-6LB</strain>
    </source>
</reference>
<evidence type="ECO:0000313" key="13">
    <source>
        <dbReference type="Proteomes" id="UP000283512"/>
    </source>
</evidence>
<dbReference type="RefSeq" id="WP_005679219.1">
    <property type="nucleotide sequence ID" value="NZ_CABMOQ010000018.1"/>
</dbReference>
<accession>A0A174H0S5</accession>
<evidence type="ECO:0000313" key="8">
    <source>
        <dbReference type="EMBL" id="RGY25308.1"/>
    </source>
</evidence>
<evidence type="ECO:0000313" key="19">
    <source>
        <dbReference type="Proteomes" id="UP000475905"/>
    </source>
</evidence>
<evidence type="ECO:0000313" key="7">
    <source>
        <dbReference type="EMBL" id="RGR66262.1"/>
    </source>
</evidence>
<dbReference type="GeneID" id="75112384"/>
<evidence type="ECO:0000313" key="5">
    <source>
        <dbReference type="EMBL" id="KAA5504066.1"/>
    </source>
</evidence>
<evidence type="ECO:0000313" key="18">
    <source>
        <dbReference type="Proteomes" id="UP000427825"/>
    </source>
</evidence>
<dbReference type="Proteomes" id="UP000427825">
    <property type="component" value="Unassembled WGS sequence"/>
</dbReference>
<dbReference type="EMBL" id="QRKD01000014">
    <property type="protein sequence ID" value="RHH88281.1"/>
    <property type="molecule type" value="Genomic_DNA"/>
</dbReference>
<dbReference type="Pfam" id="PF01863">
    <property type="entry name" value="YgjP-like"/>
    <property type="match status" value="1"/>
</dbReference>
<evidence type="ECO:0000313" key="17">
    <source>
        <dbReference type="Proteomes" id="UP000368418"/>
    </source>
</evidence>
<keyword evidence="2" id="KW-0378">Hydrolase</keyword>
<reference evidence="6" key="5">
    <citation type="submission" date="2023-07" db="EMBL/GenBank/DDBJ databases">
        <title>Whole Genome Sequencing of Colonoscopy isolates.</title>
        <authorList>
            <person name="Surve S.V."/>
            <person name="Valls R.A."/>
            <person name="Barrak K.E."/>
            <person name="Gardner T.B."/>
            <person name="O'Toole G.A."/>
        </authorList>
    </citation>
    <scope>NUCLEOTIDE SEQUENCE</scope>
    <source>
        <strain evidence="6">GP0119</strain>
    </source>
</reference>
<dbReference type="EMBL" id="QSCS01000016">
    <property type="protein sequence ID" value="RGY25308.1"/>
    <property type="molecule type" value="Genomic_DNA"/>
</dbReference>
<dbReference type="Proteomes" id="UP000475905">
    <property type="component" value="Unassembled WGS sequence"/>
</dbReference>
<dbReference type="Gene3D" id="3.30.2010.10">
    <property type="entry name" value="Metalloproteases ('zincins'), catalytic domain"/>
    <property type="match status" value="1"/>
</dbReference>
<proteinExistence type="predicted"/>
<keyword evidence="6" id="KW-0645">Protease</keyword>
<dbReference type="Proteomes" id="UP000283512">
    <property type="component" value="Unassembled WGS sequence"/>
</dbReference>
<reference evidence="2 12" key="1">
    <citation type="submission" date="2015-09" db="EMBL/GenBank/DDBJ databases">
        <authorList>
            <consortium name="Pathogen Informatics"/>
        </authorList>
    </citation>
    <scope>NUCLEOTIDE SEQUENCE [LARGE SCALE GENOMIC DNA]</scope>
    <source>
        <strain evidence="2 12">2789STDY5834880</strain>
    </source>
</reference>
<evidence type="ECO:0000313" key="2">
    <source>
        <dbReference type="EMBL" id="CUO66385.1"/>
    </source>
</evidence>
<dbReference type="KEGG" id="bcac:CGC64_04600"/>
<reference evidence="11" key="4">
    <citation type="submission" date="2022-08" db="EMBL/GenBank/DDBJ databases">
        <title>Genome Sequencing of Bacteroides fragilis Group Isolates with Nanopore Technology.</title>
        <authorList>
            <person name="Tisza M.J."/>
            <person name="Smith D."/>
            <person name="Dekker J.P."/>
        </authorList>
    </citation>
    <scope>NUCLEOTIDE SEQUENCE</scope>
    <source>
        <strain evidence="11">BFG-474</strain>
    </source>
</reference>
<dbReference type="PANTHER" id="PTHR30399">
    <property type="entry name" value="UNCHARACTERIZED PROTEIN YGJP"/>
    <property type="match status" value="1"/>
</dbReference>
<dbReference type="Proteomes" id="UP000284205">
    <property type="component" value="Unassembled WGS sequence"/>
</dbReference>
<evidence type="ECO:0000313" key="15">
    <source>
        <dbReference type="Proteomes" id="UP000284431"/>
    </source>
</evidence>
<evidence type="ECO:0000313" key="16">
    <source>
        <dbReference type="Proteomes" id="UP000284689"/>
    </source>
</evidence>
<evidence type="ECO:0000313" key="9">
    <source>
        <dbReference type="EMBL" id="RHD53548.1"/>
    </source>
</evidence>
<dbReference type="EC" id="3.4.-.-" evidence="6"/>
<dbReference type="STRING" id="47678.ERS852494_00453"/>
<dbReference type="EMBL" id="VVYD01000001">
    <property type="protein sequence ID" value="KAA5504066.1"/>
    <property type="molecule type" value="Genomic_DNA"/>
</dbReference>
<dbReference type="GO" id="GO:0008237">
    <property type="term" value="F:metallopeptidase activity"/>
    <property type="evidence" value="ECO:0007669"/>
    <property type="project" value="UniProtKB-KW"/>
</dbReference>
<dbReference type="InterPro" id="IPR002725">
    <property type="entry name" value="YgjP-like_metallopeptidase"/>
</dbReference>
<evidence type="ECO:0000313" key="3">
    <source>
        <dbReference type="EMBL" id="KAA5465824.1"/>
    </source>
</evidence>
<evidence type="ECO:0000313" key="12">
    <source>
        <dbReference type="Proteomes" id="UP000095657"/>
    </source>
</evidence>
<dbReference type="Proteomes" id="UP001170023">
    <property type="component" value="Unassembled WGS sequence"/>
</dbReference>
<evidence type="ECO:0000313" key="11">
    <source>
        <dbReference type="EMBL" id="UVQ97709.1"/>
    </source>
</evidence>
<dbReference type="EMBL" id="VVYP01000002">
    <property type="protein sequence ID" value="KAA5465824.1"/>
    <property type="molecule type" value="Genomic_DNA"/>
</dbReference>
<gene>
    <name evidence="10" type="ORF">DW190_14345</name>
    <name evidence="9" type="ORF">DW794_00155</name>
    <name evidence="7" type="ORF">DWY26_21190</name>
    <name evidence="8" type="ORF">DXA49_11510</name>
    <name evidence="2" type="ORF">ERS852494_00453</name>
    <name evidence="5" type="ORF">F2Y31_02145</name>
    <name evidence="3" type="ORF">F2Y36_02245</name>
    <name evidence="4" type="ORF">F2Y39_01745</name>
    <name evidence="11" type="ORF">NXW23_04940</name>
    <name evidence="6" type="ORF">Q4469_18280</name>
</gene>
<dbReference type="Proteomes" id="UP000284431">
    <property type="component" value="Unassembled WGS sequence"/>
</dbReference>
<dbReference type="Proteomes" id="UP000284689">
    <property type="component" value="Unassembled WGS sequence"/>
</dbReference>
<dbReference type="Proteomes" id="UP001060260">
    <property type="component" value="Chromosome"/>
</dbReference>
<dbReference type="InterPro" id="IPR053136">
    <property type="entry name" value="UTP_pyrophosphatase-like"/>
</dbReference>
<evidence type="ECO:0000313" key="10">
    <source>
        <dbReference type="EMBL" id="RHH88281.1"/>
    </source>
</evidence>
<sequence length="234" mass="27073">MMKEAIIEDEELGRLIVRVNLRAKSLVFRTKSDAVYVSVPSGTTMKEVKRAIEDLRSKLLASRQRLNRPLIDLNYKIDAEYFKLSLVSGEKEQFLANSRLGCMQIICPPNADFTDEKLQSWLRKVIEESLRRNAKSILPPRLDRLSKQCGLPYASVKINSSQGRWGSCSTKKDINLSYYLVLLPSYLIDYVLLHELCHTREMNHSERFWSLLNQFTEGKALALRGELKKYRTEI</sequence>
<dbReference type="EMBL" id="QSJD01000001">
    <property type="protein sequence ID" value="RHD53548.1"/>
    <property type="molecule type" value="Genomic_DNA"/>
</dbReference>
<reference evidence="17 18" key="3">
    <citation type="journal article" date="2019" name="Nat. Med.">
        <title>A library of human gut bacterial isolates paired with longitudinal multiomics data enables mechanistic microbiome research.</title>
        <authorList>
            <person name="Poyet M."/>
            <person name="Groussin M."/>
            <person name="Gibbons S.M."/>
            <person name="Avila-Pacheco J."/>
            <person name="Jiang X."/>
            <person name="Kearney S.M."/>
            <person name="Perrotta A.R."/>
            <person name="Berdy B."/>
            <person name="Zhao S."/>
            <person name="Lieberman T.D."/>
            <person name="Swanson P.K."/>
            <person name="Smith M."/>
            <person name="Roesemann S."/>
            <person name="Alexander J.E."/>
            <person name="Rich S.A."/>
            <person name="Livny J."/>
            <person name="Vlamakis H."/>
            <person name="Clish C."/>
            <person name="Bullock K."/>
            <person name="Deik A."/>
            <person name="Scott J."/>
            <person name="Pierce K.A."/>
            <person name="Xavier R.J."/>
            <person name="Alm E.J."/>
        </authorList>
    </citation>
    <scope>NUCLEOTIDE SEQUENCE [LARGE SCALE GENOMIC DNA]</scope>
    <source>
        <strain evidence="5 17">BIOML-A19</strain>
        <strain evidence="4 18">BIOML-A25</strain>
        <strain evidence="3 19">BIOML-A31</strain>
    </source>
</reference>
<evidence type="ECO:0000313" key="4">
    <source>
        <dbReference type="EMBL" id="KAA5481394.1"/>
    </source>
</evidence>
<name>A0A174H0S5_9BACE</name>
<evidence type="ECO:0000259" key="1">
    <source>
        <dbReference type="Pfam" id="PF01863"/>
    </source>
</evidence>
<dbReference type="EMBL" id="CZAI01000001">
    <property type="protein sequence ID" value="CUO66385.1"/>
    <property type="molecule type" value="Genomic_DNA"/>
</dbReference>
<feature type="domain" description="YgjP-like metallopeptidase" evidence="1">
    <location>
        <begin position="25"/>
        <end position="218"/>
    </location>
</feature>
<dbReference type="EMBL" id="CP103166">
    <property type="protein sequence ID" value="UVQ97709.1"/>
    <property type="molecule type" value="Genomic_DNA"/>
</dbReference>
<dbReference type="EMBL" id="VVYJ01000001">
    <property type="protein sequence ID" value="KAA5481394.1"/>
    <property type="molecule type" value="Genomic_DNA"/>
</dbReference>
<dbReference type="CDD" id="cd07344">
    <property type="entry name" value="M48_yhfN_like"/>
    <property type="match status" value="1"/>
</dbReference>
<dbReference type="Proteomes" id="UP000095657">
    <property type="component" value="Unassembled WGS sequence"/>
</dbReference>
<protein>
    <submittedName>
        <fullName evidence="3">M48 family metallopeptidase</fullName>
    </submittedName>
    <submittedName>
        <fullName evidence="7">M48 family peptidase</fullName>
    </submittedName>
    <submittedName>
        <fullName evidence="2">Predicted metal-dependent hydrolase</fullName>
    </submittedName>
    <submittedName>
        <fullName evidence="6">SprT family zinc-dependent metalloprotease</fullName>
        <ecNumber evidence="6">3.4.-.-</ecNumber>
    </submittedName>
</protein>
<dbReference type="AlphaFoldDB" id="A0A174H0S5"/>
<organism evidence="2 12">
    <name type="scientific">Bacteroides caccae</name>
    <dbReference type="NCBI Taxonomy" id="47678"/>
    <lineage>
        <taxon>Bacteria</taxon>
        <taxon>Pseudomonadati</taxon>
        <taxon>Bacteroidota</taxon>
        <taxon>Bacteroidia</taxon>
        <taxon>Bacteroidales</taxon>
        <taxon>Bacteroidaceae</taxon>
        <taxon>Bacteroides</taxon>
    </lineage>
</organism>
<evidence type="ECO:0000313" key="6">
    <source>
        <dbReference type="EMBL" id="MDO6359596.1"/>
    </source>
</evidence>
<keyword evidence="6" id="KW-0482">Metalloprotease</keyword>
<evidence type="ECO:0000313" key="14">
    <source>
        <dbReference type="Proteomes" id="UP000284205"/>
    </source>
</evidence>
<dbReference type="PANTHER" id="PTHR30399:SF1">
    <property type="entry name" value="UTP PYROPHOSPHATASE"/>
    <property type="match status" value="1"/>
</dbReference>